<feature type="domain" description="DUF362" evidence="1">
    <location>
        <begin position="44"/>
        <end position="173"/>
    </location>
</feature>
<proteinExistence type="predicted"/>
<dbReference type="InterPro" id="IPR007160">
    <property type="entry name" value="DUF362"/>
</dbReference>
<evidence type="ECO:0000313" key="2">
    <source>
        <dbReference type="EMBL" id="SJZ71892.1"/>
    </source>
</evidence>
<organism evidence="2 3">
    <name type="scientific">Carboxydocella sporoproducens DSM 16521</name>
    <dbReference type="NCBI Taxonomy" id="1121270"/>
    <lineage>
        <taxon>Bacteria</taxon>
        <taxon>Bacillati</taxon>
        <taxon>Bacillota</taxon>
        <taxon>Clostridia</taxon>
        <taxon>Eubacteriales</taxon>
        <taxon>Clostridiales Family XVI. Incertae Sedis</taxon>
        <taxon>Carboxydocella</taxon>
    </lineage>
</organism>
<sequence>MNQRRRRVHQPFIAITRHPYEGDALIQALELLPHTQLFRPGDTVVVVPNLVKNQPPASGTITGPGTLQRLLLYLQDFQPARLVVAAGSGGDPTPLVLQQQGFLNVIQETGGEFVDLNYGPYLELKLNHPLLPVLQVNRLLAEADVIISLAQIKVHQEATVTLGFKNIALSWPPAELHGPG</sequence>
<keyword evidence="3" id="KW-1185">Reference proteome</keyword>
<dbReference type="Pfam" id="PF04015">
    <property type="entry name" value="DUF362"/>
    <property type="match status" value="1"/>
</dbReference>
<evidence type="ECO:0000259" key="1">
    <source>
        <dbReference type="Pfam" id="PF04015"/>
    </source>
</evidence>
<dbReference type="AlphaFoldDB" id="A0A1T4MY13"/>
<dbReference type="OrthoDB" id="9785671at2"/>
<evidence type="ECO:0000313" key="3">
    <source>
        <dbReference type="Proteomes" id="UP000189933"/>
    </source>
</evidence>
<name>A0A1T4MY13_9FIRM</name>
<gene>
    <name evidence="2" type="ORF">SAMN02745885_00763</name>
</gene>
<accession>A0A1T4MY13</accession>
<dbReference type="RefSeq" id="WP_107758354.1">
    <property type="nucleotide sequence ID" value="NZ_FUXM01000005.1"/>
</dbReference>
<protein>
    <recommendedName>
        <fullName evidence="1">DUF362 domain-containing protein</fullName>
    </recommendedName>
</protein>
<dbReference type="EMBL" id="FUXM01000005">
    <property type="protein sequence ID" value="SJZ71892.1"/>
    <property type="molecule type" value="Genomic_DNA"/>
</dbReference>
<reference evidence="3" key="1">
    <citation type="submission" date="2017-02" db="EMBL/GenBank/DDBJ databases">
        <authorList>
            <person name="Varghese N."/>
            <person name="Submissions S."/>
        </authorList>
    </citation>
    <scope>NUCLEOTIDE SEQUENCE [LARGE SCALE GENOMIC DNA]</scope>
    <source>
        <strain evidence="3">DSM 16521</strain>
    </source>
</reference>
<dbReference type="Proteomes" id="UP000189933">
    <property type="component" value="Unassembled WGS sequence"/>
</dbReference>